<feature type="binding site" evidence="11">
    <location>
        <position position="42"/>
    </location>
    <ligand>
        <name>[4Fe-4S] cluster</name>
        <dbReference type="ChEBI" id="CHEBI:49883"/>
    </ligand>
</feature>
<evidence type="ECO:0000256" key="5">
    <source>
        <dbReference type="ARBA" id="ARBA00023004"/>
    </source>
</evidence>
<evidence type="ECO:0000256" key="9">
    <source>
        <dbReference type="ARBA" id="ARBA00023157"/>
    </source>
</evidence>
<dbReference type="GO" id="GO:0005737">
    <property type="term" value="C:cytoplasm"/>
    <property type="evidence" value="ECO:0007669"/>
    <property type="project" value="UniProtKB-SubCell"/>
</dbReference>
<evidence type="ECO:0000256" key="6">
    <source>
        <dbReference type="ARBA" id="ARBA00023014"/>
    </source>
</evidence>
<name>A0A7K0C2U3_9ACTN</name>
<evidence type="ECO:0000256" key="7">
    <source>
        <dbReference type="ARBA" id="ARBA00023015"/>
    </source>
</evidence>
<evidence type="ECO:0000313" key="14">
    <source>
        <dbReference type="Proteomes" id="UP000487268"/>
    </source>
</evidence>
<dbReference type="GO" id="GO:0035731">
    <property type="term" value="F:dinitrosyl-iron complex binding"/>
    <property type="evidence" value="ECO:0007669"/>
    <property type="project" value="UniProtKB-UniRule"/>
</dbReference>
<dbReference type="GO" id="GO:0045892">
    <property type="term" value="P:negative regulation of DNA-templated transcription"/>
    <property type="evidence" value="ECO:0007669"/>
    <property type="project" value="TreeGrafter"/>
</dbReference>
<comment type="cofactor">
    <cofactor evidence="11">
        <name>[4Fe-4S] cluster</name>
        <dbReference type="ChEBI" id="CHEBI:49883"/>
    </cofactor>
    <text evidence="11">Binds 1 [4Fe-4S] cluster per subunit. Following nitrosylation of the [4Fe-4S] cluster binds 1 [4Fe-8(NO)] cluster per subunit.</text>
</comment>
<dbReference type="RefSeq" id="WP_153538207.1">
    <property type="nucleotide sequence ID" value="NZ_WEGH01000004.1"/>
</dbReference>
<feature type="binding site" evidence="11">
    <location>
        <position position="14"/>
    </location>
    <ligand>
        <name>[4Fe-4S] cluster</name>
        <dbReference type="ChEBI" id="CHEBI:49883"/>
    </ligand>
</feature>
<comment type="similarity">
    <text evidence="2 11">Belongs to the WhiB family.</text>
</comment>
<evidence type="ECO:0000256" key="10">
    <source>
        <dbReference type="ARBA" id="ARBA00023163"/>
    </source>
</evidence>
<keyword evidence="7 11" id="KW-0805">Transcription regulation</keyword>
<comment type="caution">
    <text evidence="13">The sequence shown here is derived from an EMBL/GenBank/DDBJ whole genome shotgun (WGS) entry which is preliminary data.</text>
</comment>
<dbReference type="EMBL" id="WEGH01000004">
    <property type="protein sequence ID" value="MQY07755.1"/>
    <property type="molecule type" value="Genomic_DNA"/>
</dbReference>
<dbReference type="PROSITE" id="PS51674">
    <property type="entry name" value="4FE4S_WBL"/>
    <property type="match status" value="1"/>
</dbReference>
<keyword evidence="4 11" id="KW-0479">Metal-binding</keyword>
<feature type="binding site" evidence="11">
    <location>
        <position position="39"/>
    </location>
    <ligand>
        <name>[4Fe-4S] cluster</name>
        <dbReference type="ChEBI" id="CHEBI:49883"/>
    </ligand>
</feature>
<comment type="function">
    <text evidence="11">Acts as a transcriptional regulator. Probably redox-responsive. The apo- but not holo-form probably binds DNA.</text>
</comment>
<dbReference type="HAMAP" id="MF_01479">
    <property type="entry name" value="WhiB"/>
    <property type="match status" value="1"/>
</dbReference>
<keyword evidence="6 11" id="KW-0411">Iron-sulfur</keyword>
<dbReference type="InterPro" id="IPR034768">
    <property type="entry name" value="4FE4S_WBL"/>
</dbReference>
<dbReference type="AlphaFoldDB" id="A0A7K0C2U3"/>
<dbReference type="GO" id="GO:0051539">
    <property type="term" value="F:4 iron, 4 sulfur cluster binding"/>
    <property type="evidence" value="ECO:0007669"/>
    <property type="project" value="UniProtKB-UniRule"/>
</dbReference>
<keyword evidence="10 11" id="KW-0804">Transcription</keyword>
<keyword evidence="9 11" id="KW-1015">Disulfide bond</keyword>
<comment type="PTM">
    <text evidence="11">The Fe-S cluster can be nitrosylated by nitric oxide (NO).</text>
</comment>
<evidence type="ECO:0000313" key="13">
    <source>
        <dbReference type="EMBL" id="MQY07755.1"/>
    </source>
</evidence>
<organism evidence="13 14">
    <name type="scientific">Actinomadura macrotermitis</name>
    <dbReference type="NCBI Taxonomy" id="2585200"/>
    <lineage>
        <taxon>Bacteria</taxon>
        <taxon>Bacillati</taxon>
        <taxon>Actinomycetota</taxon>
        <taxon>Actinomycetes</taxon>
        <taxon>Streptosporangiales</taxon>
        <taxon>Thermomonosporaceae</taxon>
        <taxon>Actinomadura</taxon>
    </lineage>
</organism>
<keyword evidence="5 11" id="KW-0408">Iron</keyword>
<evidence type="ECO:0000256" key="11">
    <source>
        <dbReference type="HAMAP-Rule" id="MF_01479"/>
    </source>
</evidence>
<feature type="binding site" evidence="11">
    <location>
        <position position="48"/>
    </location>
    <ligand>
        <name>[4Fe-4S] cluster</name>
        <dbReference type="ChEBI" id="CHEBI:49883"/>
    </ligand>
</feature>
<reference evidence="13 14" key="1">
    <citation type="submission" date="2019-10" db="EMBL/GenBank/DDBJ databases">
        <title>Actinomadura rubteroloni sp. nov. and Actinomadura macrotermitis sp. nov., isolated from the gut of fungus growing-termite Macrotermes natalensis.</title>
        <authorList>
            <person name="Benndorf R."/>
            <person name="Martin K."/>
            <person name="Kuefner M."/>
            <person name="De Beer W."/>
            <person name="Kaster A.-K."/>
            <person name="Vollmers J."/>
            <person name="Poulsen M."/>
            <person name="Beemelmanns C."/>
        </authorList>
    </citation>
    <scope>NUCLEOTIDE SEQUENCE [LARGE SCALE GENOMIC DNA]</scope>
    <source>
        <strain evidence="13 14">RB68</strain>
    </source>
</reference>
<gene>
    <name evidence="13" type="primary">whiB1_2</name>
    <name evidence="11" type="synonym">whiB</name>
    <name evidence="13" type="ORF">ACRB68_58570</name>
</gene>
<keyword evidence="11" id="KW-0963">Cytoplasm</keyword>
<comment type="subcellular location">
    <subcellularLocation>
        <location evidence="1 11">Cytoplasm</location>
    </subcellularLocation>
</comment>
<dbReference type="Proteomes" id="UP000487268">
    <property type="component" value="Unassembled WGS sequence"/>
</dbReference>
<comment type="PTM">
    <text evidence="11">Upon Fe-S cluster removal intramolecular disulfide bonds are formed.</text>
</comment>
<evidence type="ECO:0000259" key="12">
    <source>
        <dbReference type="PROSITE" id="PS51674"/>
    </source>
</evidence>
<dbReference type="Pfam" id="PF02467">
    <property type="entry name" value="Whib"/>
    <property type="match status" value="1"/>
</dbReference>
<proteinExistence type="inferred from homology"/>
<feature type="domain" description="4Fe-4S Wbl-type" evidence="12">
    <location>
        <begin position="13"/>
        <end position="72"/>
    </location>
</feature>
<protein>
    <recommendedName>
        <fullName evidence="11">Transcriptional regulator WhiB</fullName>
    </recommendedName>
</protein>
<dbReference type="GO" id="GO:0047134">
    <property type="term" value="F:protein-disulfide reductase [NAD(P)H] activity"/>
    <property type="evidence" value="ECO:0007669"/>
    <property type="project" value="TreeGrafter"/>
</dbReference>
<dbReference type="GO" id="GO:0045454">
    <property type="term" value="P:cell redox homeostasis"/>
    <property type="evidence" value="ECO:0007669"/>
    <property type="project" value="TreeGrafter"/>
</dbReference>
<evidence type="ECO:0000256" key="1">
    <source>
        <dbReference type="ARBA" id="ARBA00004496"/>
    </source>
</evidence>
<dbReference type="GO" id="GO:0003677">
    <property type="term" value="F:DNA binding"/>
    <property type="evidence" value="ECO:0007669"/>
    <property type="project" value="UniProtKB-UniRule"/>
</dbReference>
<accession>A0A7K0C2U3</accession>
<evidence type="ECO:0000256" key="3">
    <source>
        <dbReference type="ARBA" id="ARBA00022485"/>
    </source>
</evidence>
<keyword evidence="3 11" id="KW-0004">4Fe-4S</keyword>
<dbReference type="InterPro" id="IPR003482">
    <property type="entry name" value="Whib"/>
</dbReference>
<dbReference type="PANTHER" id="PTHR38839">
    <property type="entry name" value="TRANSCRIPTIONAL REGULATOR WHID-RELATED"/>
    <property type="match status" value="1"/>
</dbReference>
<evidence type="ECO:0000256" key="2">
    <source>
        <dbReference type="ARBA" id="ARBA00006597"/>
    </source>
</evidence>
<sequence>MLTTEQSWHPGARCRDADPELFFAKAAERAAIASAKRICAGCPVREQCLSQALEDESLEGIWGGTTERERTAARLRLRLTTFRRSA</sequence>
<dbReference type="GO" id="GO:0046872">
    <property type="term" value="F:metal ion binding"/>
    <property type="evidence" value="ECO:0007669"/>
    <property type="project" value="UniProtKB-KW"/>
</dbReference>
<keyword evidence="8 11" id="KW-0238">DNA-binding</keyword>
<evidence type="ECO:0000256" key="8">
    <source>
        <dbReference type="ARBA" id="ARBA00023125"/>
    </source>
</evidence>
<keyword evidence="14" id="KW-1185">Reference proteome</keyword>
<evidence type="ECO:0000256" key="4">
    <source>
        <dbReference type="ARBA" id="ARBA00022723"/>
    </source>
</evidence>